<dbReference type="OrthoDB" id="1935484at2759"/>
<protein>
    <recommendedName>
        <fullName evidence="5">Tat pathway signal sequence</fullName>
    </recommendedName>
</protein>
<feature type="compositionally biased region" description="Polar residues" evidence="1">
    <location>
        <begin position="55"/>
        <end position="65"/>
    </location>
</feature>
<gene>
    <name evidence="3" type="ORF">AC579_6025</name>
</gene>
<dbReference type="Proteomes" id="UP000073492">
    <property type="component" value="Unassembled WGS sequence"/>
</dbReference>
<feature type="region of interest" description="Disordered" evidence="1">
    <location>
        <begin position="1"/>
        <end position="101"/>
    </location>
</feature>
<evidence type="ECO:0000256" key="1">
    <source>
        <dbReference type="SAM" id="MobiDB-lite"/>
    </source>
</evidence>
<evidence type="ECO:0000256" key="2">
    <source>
        <dbReference type="SAM" id="Phobius"/>
    </source>
</evidence>
<comment type="caution">
    <text evidence="3">The sequence shown here is derived from an EMBL/GenBank/DDBJ whole genome shotgun (WGS) entry which is preliminary data.</text>
</comment>
<sequence>MAKAAGAWPWPPDNALPRPSSRRISTPVSSGRLDRITESTTPTTPTAPPVPQKSVFRNSDTNFPTISGADMVEPPHPAYRHASKNSTDTSASGTPRTAPPAYEWVPEPVVVDDEEHEGPVEGEKLAAFRRSGGHKRQPRGGWKRLALVALAALLLLGLVLGLALGLTVGKRESNTLAPTPAQPADQQPFPIGSYNMVTALKTITTNCTSNPNTFNCYPYNVYNSADSSSFSKSLTTFGWTITKTSSIYATIATGSTPDEGVPANLTISSFGSPFTVNFTDKALTYISSSSNTSSARYTFSFETEKAFNPPVSLTSDNTATQCFFNQTTFTGILYLSAARNFPADQDSLTASNGKQWPYAVDIASSSAGGQDTPACYEYQNGALGARVTTGLTPQPTSSQCLCEYQNF</sequence>
<keyword evidence="2" id="KW-1133">Transmembrane helix</keyword>
<proteinExistence type="predicted"/>
<keyword evidence="2" id="KW-0472">Membrane</keyword>
<dbReference type="AlphaFoldDB" id="A0A139IEX8"/>
<evidence type="ECO:0000313" key="3">
    <source>
        <dbReference type="EMBL" id="KXT13327.1"/>
    </source>
</evidence>
<dbReference type="EMBL" id="LFZO01000121">
    <property type="protein sequence ID" value="KXT13327.1"/>
    <property type="molecule type" value="Genomic_DNA"/>
</dbReference>
<evidence type="ECO:0008006" key="5">
    <source>
        <dbReference type="Google" id="ProtNLM"/>
    </source>
</evidence>
<keyword evidence="2" id="KW-0812">Transmembrane</keyword>
<dbReference type="STRING" id="113226.A0A139IEX8"/>
<feature type="compositionally biased region" description="Polar residues" evidence="1">
    <location>
        <begin position="84"/>
        <end position="95"/>
    </location>
</feature>
<accession>A0A139IEX8</accession>
<reference evidence="3 4" key="1">
    <citation type="submission" date="2015-07" db="EMBL/GenBank/DDBJ databases">
        <title>Comparative genomics of the Sigatoka disease complex on banana suggests a link between parallel evolutionary changes in Pseudocercospora fijiensis and Pseudocercospora eumusae and increased virulence on the banana host.</title>
        <authorList>
            <person name="Chang T.-C."/>
            <person name="Salvucci A."/>
            <person name="Crous P.W."/>
            <person name="Stergiopoulos I."/>
        </authorList>
    </citation>
    <scope>NUCLEOTIDE SEQUENCE [LARGE SCALE GENOMIC DNA]</scope>
    <source>
        <strain evidence="3 4">CBS 116634</strain>
    </source>
</reference>
<organism evidence="3 4">
    <name type="scientific">Pseudocercospora musae</name>
    <dbReference type="NCBI Taxonomy" id="113226"/>
    <lineage>
        <taxon>Eukaryota</taxon>
        <taxon>Fungi</taxon>
        <taxon>Dikarya</taxon>
        <taxon>Ascomycota</taxon>
        <taxon>Pezizomycotina</taxon>
        <taxon>Dothideomycetes</taxon>
        <taxon>Dothideomycetidae</taxon>
        <taxon>Mycosphaerellales</taxon>
        <taxon>Mycosphaerellaceae</taxon>
        <taxon>Pseudocercospora</taxon>
    </lineage>
</organism>
<name>A0A139IEX8_9PEZI</name>
<feature type="transmembrane region" description="Helical" evidence="2">
    <location>
        <begin position="145"/>
        <end position="166"/>
    </location>
</feature>
<keyword evidence="4" id="KW-1185">Reference proteome</keyword>
<evidence type="ECO:0000313" key="4">
    <source>
        <dbReference type="Proteomes" id="UP000073492"/>
    </source>
</evidence>